<organism evidence="3 4">
    <name type="scientific">Adineta ricciae</name>
    <name type="common">Rotifer</name>
    <dbReference type="NCBI Taxonomy" id="249248"/>
    <lineage>
        <taxon>Eukaryota</taxon>
        <taxon>Metazoa</taxon>
        <taxon>Spiralia</taxon>
        <taxon>Gnathifera</taxon>
        <taxon>Rotifera</taxon>
        <taxon>Eurotatoria</taxon>
        <taxon>Bdelloidea</taxon>
        <taxon>Adinetida</taxon>
        <taxon>Adinetidae</taxon>
        <taxon>Adineta</taxon>
    </lineage>
</organism>
<gene>
    <name evidence="3" type="ORF">XAT740_LOCUS13783</name>
</gene>
<evidence type="ECO:0000256" key="1">
    <source>
        <dbReference type="SAM" id="MobiDB-lite"/>
    </source>
</evidence>
<name>A0A814HRA3_ADIRI</name>
<reference evidence="3" key="1">
    <citation type="submission" date="2021-02" db="EMBL/GenBank/DDBJ databases">
        <authorList>
            <person name="Nowell W R."/>
        </authorList>
    </citation>
    <scope>NUCLEOTIDE SEQUENCE</scope>
</reference>
<feature type="region of interest" description="Disordered" evidence="1">
    <location>
        <begin position="132"/>
        <end position="155"/>
    </location>
</feature>
<evidence type="ECO:0000313" key="3">
    <source>
        <dbReference type="EMBL" id="CAF1012226.1"/>
    </source>
</evidence>
<feature type="chain" id="PRO_5032809441" evidence="2">
    <location>
        <begin position="20"/>
        <end position="155"/>
    </location>
</feature>
<dbReference type="EMBL" id="CAJNOR010000809">
    <property type="protein sequence ID" value="CAF1012226.1"/>
    <property type="molecule type" value="Genomic_DNA"/>
</dbReference>
<sequence length="155" mass="16923">MAKLLSFVFFCFCIGATLGHGRDHGSIFNFFAQLLLAPTSICANTTTQASYLTSTLNLLNTFQQNTTYYTVLQTQSPNFVAYVRNSANQALLYSNCTAFVSGVKSAKAADKTAECNRQKIARDISQRLQQIPHTVTGSKGPNDLDGDGNFGKHCH</sequence>
<keyword evidence="2" id="KW-0732">Signal</keyword>
<keyword evidence="4" id="KW-1185">Reference proteome</keyword>
<evidence type="ECO:0000256" key="2">
    <source>
        <dbReference type="SAM" id="SignalP"/>
    </source>
</evidence>
<dbReference type="Proteomes" id="UP000663828">
    <property type="component" value="Unassembled WGS sequence"/>
</dbReference>
<protein>
    <submittedName>
        <fullName evidence="3">Uncharacterized protein</fullName>
    </submittedName>
</protein>
<proteinExistence type="predicted"/>
<feature type="signal peptide" evidence="2">
    <location>
        <begin position="1"/>
        <end position="19"/>
    </location>
</feature>
<comment type="caution">
    <text evidence="3">The sequence shown here is derived from an EMBL/GenBank/DDBJ whole genome shotgun (WGS) entry which is preliminary data.</text>
</comment>
<accession>A0A814HRA3</accession>
<dbReference type="AlphaFoldDB" id="A0A814HRA3"/>
<evidence type="ECO:0000313" key="4">
    <source>
        <dbReference type="Proteomes" id="UP000663828"/>
    </source>
</evidence>